<feature type="domain" description="Alpha-N-acetylglucosaminidase C-terminal" evidence="5">
    <location>
        <begin position="463"/>
        <end position="723"/>
    </location>
</feature>
<dbReference type="Proteomes" id="UP000005475">
    <property type="component" value="Unassembled WGS sequence"/>
</dbReference>
<evidence type="ECO:0000259" key="4">
    <source>
        <dbReference type="Pfam" id="PF12971"/>
    </source>
</evidence>
<dbReference type="InterPro" id="IPR024732">
    <property type="entry name" value="NAGLU_C"/>
</dbReference>
<evidence type="ECO:0000313" key="7">
    <source>
        <dbReference type="Proteomes" id="UP000005475"/>
    </source>
</evidence>
<dbReference type="Pfam" id="PF12971">
    <property type="entry name" value="NAGLU_N"/>
    <property type="match status" value="1"/>
</dbReference>
<keyword evidence="1" id="KW-0378">Hydrolase</keyword>
<evidence type="ECO:0000259" key="5">
    <source>
        <dbReference type="Pfam" id="PF12972"/>
    </source>
</evidence>
<dbReference type="Pfam" id="PF12972">
    <property type="entry name" value="NAGLU_C"/>
    <property type="match status" value="1"/>
</dbReference>
<feature type="domain" description="Alpha-N-acetylglucosaminidase N-terminal" evidence="4">
    <location>
        <begin position="28"/>
        <end position="107"/>
    </location>
</feature>
<gene>
    <name evidence="6" type="ORF">BACOVA_01137</name>
</gene>
<feature type="chain" id="PRO_5042976728" evidence="2">
    <location>
        <begin position="22"/>
        <end position="737"/>
    </location>
</feature>
<dbReference type="EMBL" id="AAXF02000041">
    <property type="protein sequence ID" value="EDO13138.1"/>
    <property type="molecule type" value="Genomic_DNA"/>
</dbReference>
<dbReference type="GeneID" id="29454395"/>
<dbReference type="RefSeq" id="WP_004297241.1">
    <property type="nucleotide sequence ID" value="NZ_DS264562.1"/>
</dbReference>
<dbReference type="AlphaFoldDB" id="A0AAN3AB19"/>
<dbReference type="InterPro" id="IPR029018">
    <property type="entry name" value="Hex-like_dom2"/>
</dbReference>
<dbReference type="InterPro" id="IPR024240">
    <property type="entry name" value="NAGLU_N"/>
</dbReference>
<dbReference type="Gene3D" id="3.30.379.10">
    <property type="entry name" value="Chitobiase/beta-hexosaminidase domain 2-like"/>
    <property type="match status" value="1"/>
</dbReference>
<keyword evidence="2" id="KW-0732">Signal</keyword>
<organism evidence="6 7">
    <name type="scientific">Bacteroides ovatus (strain ATCC 8483 / DSM 1896 / JCM 5824 / BCRC 10623 / CCUG 4943 / NCTC 11153)</name>
    <dbReference type="NCBI Taxonomy" id="411476"/>
    <lineage>
        <taxon>Bacteria</taxon>
        <taxon>Pseudomonadati</taxon>
        <taxon>Bacteroidota</taxon>
        <taxon>Bacteroidia</taxon>
        <taxon>Bacteroidales</taxon>
        <taxon>Bacteroidaceae</taxon>
        <taxon>Bacteroides</taxon>
    </lineage>
</organism>
<feature type="signal peptide" evidence="2">
    <location>
        <begin position="1"/>
        <end position="21"/>
    </location>
</feature>
<comment type="caution">
    <text evidence="6">The sequence shown here is derived from an EMBL/GenBank/DDBJ whole genome shotgun (WGS) entry which is preliminary data.</text>
</comment>
<evidence type="ECO:0000259" key="3">
    <source>
        <dbReference type="Pfam" id="PF05089"/>
    </source>
</evidence>
<reference evidence="6 7" key="1">
    <citation type="submission" date="2007-03" db="EMBL/GenBank/DDBJ databases">
        <authorList>
            <person name="Fulton L."/>
            <person name="Clifton S."/>
            <person name="Fulton B."/>
            <person name="Xu J."/>
            <person name="Minx P."/>
            <person name="Pepin K.H."/>
            <person name="Johnson M."/>
            <person name="Thiruvilangam P."/>
            <person name="Bhonagiri V."/>
            <person name="Nash W.E."/>
            <person name="Mardis E.R."/>
            <person name="Wilson R.K."/>
        </authorList>
    </citation>
    <scope>NUCLEOTIDE SEQUENCE [LARGE SCALE GENOMIC DNA]</scope>
    <source>
        <strain evidence="7">ATCC 8483 / DSM 1896 / JCM 5824 / BCRC 10623 / CCUG 4943 / NCTC 11153</strain>
    </source>
</reference>
<dbReference type="Pfam" id="PF05089">
    <property type="entry name" value="NAGLU"/>
    <property type="match status" value="1"/>
</dbReference>
<evidence type="ECO:0000256" key="2">
    <source>
        <dbReference type="SAM" id="SignalP"/>
    </source>
</evidence>
<dbReference type="Gene3D" id="3.20.20.80">
    <property type="entry name" value="Glycosidases"/>
    <property type="match status" value="1"/>
</dbReference>
<dbReference type="PANTHER" id="PTHR12872:SF1">
    <property type="entry name" value="ALPHA-N-ACETYLGLUCOSAMINIDASE"/>
    <property type="match status" value="1"/>
</dbReference>
<reference evidence="7" key="2">
    <citation type="submission" date="2007-04" db="EMBL/GenBank/DDBJ databases">
        <title>Draft genome sequence of Bacteroides ovatus (ATCC 8483).</title>
        <authorList>
            <person name="Sudarsanam P."/>
            <person name="Ley R."/>
            <person name="Guruge J."/>
            <person name="Turnbaugh P.J."/>
            <person name="Mahowald M."/>
            <person name="Liep D."/>
            <person name="Gordon J."/>
        </authorList>
    </citation>
    <scope>NUCLEOTIDE SEQUENCE [LARGE SCALE GENOMIC DNA]</scope>
    <source>
        <strain evidence="7">ATCC 8483 / DSM 1896 / JCM 5824 / BCRC 10623 / CCUG 4943 / NCTC 11153</strain>
    </source>
</reference>
<proteinExistence type="predicted"/>
<name>A0AAN3AB19_BACO1</name>
<evidence type="ECO:0000313" key="6">
    <source>
        <dbReference type="EMBL" id="EDO13138.1"/>
    </source>
</evidence>
<accession>A0AAN3AB19</accession>
<dbReference type="InterPro" id="IPR024733">
    <property type="entry name" value="NAGLU_tim-barrel"/>
</dbReference>
<dbReference type="GO" id="GO:0005975">
    <property type="term" value="P:carbohydrate metabolic process"/>
    <property type="evidence" value="ECO:0007669"/>
    <property type="project" value="UniProtKB-ARBA"/>
</dbReference>
<dbReference type="InterPro" id="IPR007781">
    <property type="entry name" value="NAGLU"/>
</dbReference>
<evidence type="ECO:0000256" key="1">
    <source>
        <dbReference type="ARBA" id="ARBA00022801"/>
    </source>
</evidence>
<sequence length="737" mass="86034">MCKIKCLFLLMLIVLCSSCKESTEDEKAMQQMVERLFPEYASQFSFEQSEKIDKDWYEIEAQGGTVRIRGNNANSMAVGLNYYLNHYCLTSVSWYVNDTVEMPEVLPMPPAKIISTARCKNRFFLNYCTFGYTMPWWTWKDWERLIDWMALNGINMPLAITGQESVWYRVWTKLGLTDEEIRNYFTGPAHLPWHRMSNLDYWQGPLPKEWLDTQEALQKQIVARERQFNMRPILPAFAGHVPSELKRIYPEAKISRMSSWGGFEDKYRSHFLDPLDPLFATIQKEFLEEQTKLFGTDHIYGADPFNEVAPPSWEPEFLANCSKHIYQSMTHVDPDATWLQMTWLFYIDRHLWTNERVEAFLKAVPQNKLLLLDYYCENTEVWKQTDRYFGQPYLWCYLGNFGGNTMLAGNTKEVGKRIENVYTNGGENFSGLGSTLEGFDVNPFMYEYVFSKAWDCNLPDSVWIEQLADRRIGLRNQQMRRAWKLLYDSIYTAPAALGQGTLMNARPCLKGNGNWTTTPTVAYSNETLFEVWEMLLKAGEHRHSTYEYDVVNIGRQVLGNYFGKLRDEFAETYSRKQLPLLKQKGAEMKQLLRDVNTLLSTQSSFLLGKWIEDARSLGIDEASKNYYEENARTIVSTWGDKDQSLNDYANRTWGGLVSGYYAPRWEMFIDEVIRSVSNKQPFNADAFHQRVTQFEIDWVKSHERYPSEPVGNAVEIATLLMNKYKDSILKEKHNENN</sequence>
<dbReference type="PANTHER" id="PTHR12872">
    <property type="entry name" value="ALPHA-N-ACETYLGLUCOSAMINIDASE"/>
    <property type="match status" value="1"/>
</dbReference>
<dbReference type="GO" id="GO:0016787">
    <property type="term" value="F:hydrolase activity"/>
    <property type="evidence" value="ECO:0007669"/>
    <property type="project" value="UniProtKB-KW"/>
</dbReference>
<feature type="domain" description="Alpha-N-acetylglucosaminidase tim-barrel" evidence="3">
    <location>
        <begin position="122"/>
        <end position="455"/>
    </location>
</feature>
<protein>
    <submittedName>
        <fullName evidence="6">Alpha-N-acetylglucosaminidase (NAGLU)</fullName>
    </submittedName>
</protein>
<dbReference type="Gene3D" id="1.20.120.670">
    <property type="entry name" value="N-acetyl-b-d-glucoasminidase"/>
    <property type="match status" value="1"/>
</dbReference>